<comment type="caution">
    <text evidence="1">The sequence shown here is derived from an EMBL/GenBank/DDBJ whole genome shotgun (WGS) entry which is preliminary data.</text>
</comment>
<dbReference type="STRING" id="1888891.DSOL_4680"/>
<name>A0A1Q8QIR7_9FIRM</name>
<dbReference type="EMBL" id="MLBF01000062">
    <property type="protein sequence ID" value="OLN27168.1"/>
    <property type="molecule type" value="Genomic_DNA"/>
</dbReference>
<organism evidence="1 2">
    <name type="scientific">Desulfosporosinus metallidurans</name>
    <dbReference type="NCBI Taxonomy" id="1888891"/>
    <lineage>
        <taxon>Bacteria</taxon>
        <taxon>Bacillati</taxon>
        <taxon>Bacillota</taxon>
        <taxon>Clostridia</taxon>
        <taxon>Eubacteriales</taxon>
        <taxon>Desulfitobacteriaceae</taxon>
        <taxon>Desulfosporosinus</taxon>
    </lineage>
</organism>
<dbReference type="OrthoDB" id="1675670at2"/>
<gene>
    <name evidence="1" type="ORF">DSOL_4680</name>
</gene>
<dbReference type="Pfam" id="PF11553">
    <property type="entry name" value="DUF3231"/>
    <property type="match status" value="2"/>
</dbReference>
<dbReference type="InterPro" id="IPR021617">
    <property type="entry name" value="DUF3231"/>
</dbReference>
<sequence length="357" mass="40157">MNNMQETNQGQVEQVPFGTVQHNLSDIMPMSSEVGNLWSSYYAESMSVCFLKSYVAKSKDPDIRPILQLALDVSTQRVKSMEDIFNSINHPIPDAFGDKDVDSNAKQLFSESFTLLYTRLMHKFVSINYCNALTVSSRTDFRNYFHECINTSLEIHQKATEVLLAKGLLIKYPSIVIPDRVDYIHDKSYFGSIIPFIGEKRPLNALEISHIFSMMETKQLLSTLNLGYSQVVKSEKVRNFISKAKQISDKHLKVLGSSLADEDIPQPAISEILVTDSKESPCSDKLILTHATAVLAFIISGYGTALTSTARIDLVSMYRDFVTEILALTKDGAELMIEGGWLERIPETADRKELIQH</sequence>
<reference evidence="1 2" key="1">
    <citation type="submission" date="2016-09" db="EMBL/GenBank/DDBJ databases">
        <title>Complete genome of Desulfosporosinus sp. OL.</title>
        <authorList>
            <person name="Mardanov A."/>
            <person name="Beletsky A."/>
            <person name="Panova A."/>
            <person name="Karnachuk O."/>
            <person name="Ravin N."/>
        </authorList>
    </citation>
    <scope>NUCLEOTIDE SEQUENCE [LARGE SCALE GENOMIC DNA]</scope>
    <source>
        <strain evidence="1 2">OL</strain>
    </source>
</reference>
<proteinExistence type="predicted"/>
<dbReference type="InterPro" id="IPR012347">
    <property type="entry name" value="Ferritin-like"/>
</dbReference>
<keyword evidence="2" id="KW-1185">Reference proteome</keyword>
<dbReference type="Gene3D" id="1.20.1260.10">
    <property type="match status" value="2"/>
</dbReference>
<evidence type="ECO:0008006" key="3">
    <source>
        <dbReference type="Google" id="ProtNLM"/>
    </source>
</evidence>
<dbReference type="RefSeq" id="WP_075366979.1">
    <property type="nucleotide sequence ID" value="NZ_MLBF01000062.1"/>
</dbReference>
<dbReference type="Proteomes" id="UP000186102">
    <property type="component" value="Unassembled WGS sequence"/>
</dbReference>
<evidence type="ECO:0000313" key="1">
    <source>
        <dbReference type="EMBL" id="OLN27168.1"/>
    </source>
</evidence>
<accession>A0A1Q8QIR7</accession>
<evidence type="ECO:0000313" key="2">
    <source>
        <dbReference type="Proteomes" id="UP000186102"/>
    </source>
</evidence>
<dbReference type="AlphaFoldDB" id="A0A1Q8QIR7"/>
<protein>
    <recommendedName>
        <fullName evidence="3">DUF3231 family protein</fullName>
    </recommendedName>
</protein>